<dbReference type="GO" id="GO:0006874">
    <property type="term" value="P:intracellular calcium ion homeostasis"/>
    <property type="evidence" value="ECO:0007669"/>
    <property type="project" value="TreeGrafter"/>
</dbReference>
<comment type="caution">
    <text evidence="4">The sequence shown here is derived from an EMBL/GenBank/DDBJ whole genome shotgun (WGS) entry which is preliminary data.</text>
</comment>
<dbReference type="EMBL" id="JAGHQM010003867">
    <property type="protein sequence ID" value="KAH0539062.1"/>
    <property type="molecule type" value="Genomic_DNA"/>
</dbReference>
<name>A0A9P8I587_9PEZI</name>
<reference evidence="4" key="1">
    <citation type="submission" date="2021-03" db="EMBL/GenBank/DDBJ databases">
        <title>Comparative genomics and phylogenomic investigation of the class Geoglossomycetes provide insights into ecological specialization and systematics.</title>
        <authorList>
            <person name="Melie T."/>
            <person name="Pirro S."/>
            <person name="Miller A.N."/>
            <person name="Quandt A."/>
        </authorList>
    </citation>
    <scope>NUCLEOTIDE SEQUENCE</scope>
    <source>
        <strain evidence="4">CAQ_001_2017</strain>
    </source>
</reference>
<evidence type="ECO:0000313" key="5">
    <source>
        <dbReference type="Proteomes" id="UP000750711"/>
    </source>
</evidence>
<evidence type="ECO:0000256" key="1">
    <source>
        <dbReference type="SAM" id="MobiDB-lite"/>
    </source>
</evidence>
<dbReference type="PANTHER" id="PTHR31323:SF14">
    <property type="entry name" value="MECHANOSENSITIVE ION CHANNEL PROTEIN MSY2"/>
    <property type="match status" value="1"/>
</dbReference>
<sequence length="154" mass="16846">MNTNSGPGDVTVDIPLTPVADRGQTGARKDSPVRVTAKETFHSASESSRPLNEKAGERSGLFHRRGMRKARNNSEARSAAESDDEEVTTLNHLGRLYNKILNFSIVTRYFVYVLPIGLLIAIPIIVGATAAQGAILGGVRIVWIFTWVEVIWLS</sequence>
<keyword evidence="2" id="KW-0812">Transmembrane</keyword>
<keyword evidence="2" id="KW-1133">Transmembrane helix</keyword>
<evidence type="ECO:0000259" key="3">
    <source>
        <dbReference type="Pfam" id="PF25886"/>
    </source>
</evidence>
<evidence type="ECO:0000256" key="2">
    <source>
        <dbReference type="SAM" id="Phobius"/>
    </source>
</evidence>
<feature type="compositionally biased region" description="Basic residues" evidence="1">
    <location>
        <begin position="61"/>
        <end position="71"/>
    </location>
</feature>
<keyword evidence="2" id="KW-0472">Membrane</keyword>
<feature type="non-terminal residue" evidence="4">
    <location>
        <position position="154"/>
    </location>
</feature>
<feature type="region of interest" description="Disordered" evidence="1">
    <location>
        <begin position="1"/>
        <end position="84"/>
    </location>
</feature>
<feature type="transmembrane region" description="Helical" evidence="2">
    <location>
        <begin position="109"/>
        <end position="128"/>
    </location>
</feature>
<dbReference type="PANTHER" id="PTHR31323">
    <property type="entry name" value="MECHANOSENSITIVE ION CHANNEL PROTEIN MSY2"/>
    <property type="match status" value="1"/>
</dbReference>
<feature type="domain" description="Mechanosensitive ion channel protein Msy1/2-like transmembrane" evidence="3">
    <location>
        <begin position="93"/>
        <end position="154"/>
    </location>
</feature>
<dbReference type="GO" id="GO:0005262">
    <property type="term" value="F:calcium channel activity"/>
    <property type="evidence" value="ECO:0007669"/>
    <property type="project" value="TreeGrafter"/>
</dbReference>
<proteinExistence type="predicted"/>
<dbReference type="InterPro" id="IPR058650">
    <property type="entry name" value="Msy1/2-like"/>
</dbReference>
<dbReference type="AlphaFoldDB" id="A0A9P8I587"/>
<protein>
    <recommendedName>
        <fullName evidence="3">Mechanosensitive ion channel protein Msy1/2-like transmembrane domain-containing protein</fullName>
    </recommendedName>
</protein>
<organism evidence="4 5">
    <name type="scientific">Trichoglossum hirsutum</name>
    <dbReference type="NCBI Taxonomy" id="265104"/>
    <lineage>
        <taxon>Eukaryota</taxon>
        <taxon>Fungi</taxon>
        <taxon>Dikarya</taxon>
        <taxon>Ascomycota</taxon>
        <taxon>Pezizomycotina</taxon>
        <taxon>Geoglossomycetes</taxon>
        <taxon>Geoglossales</taxon>
        <taxon>Geoglossaceae</taxon>
        <taxon>Trichoglossum</taxon>
    </lineage>
</organism>
<feature type="transmembrane region" description="Helical" evidence="2">
    <location>
        <begin position="134"/>
        <end position="153"/>
    </location>
</feature>
<feature type="compositionally biased region" description="Basic and acidic residues" evidence="1">
    <location>
        <begin position="27"/>
        <end position="41"/>
    </location>
</feature>
<gene>
    <name evidence="4" type="ORF">GP486_008735</name>
</gene>
<keyword evidence="5" id="KW-1185">Reference proteome</keyword>
<accession>A0A9P8I587</accession>
<evidence type="ECO:0000313" key="4">
    <source>
        <dbReference type="EMBL" id="KAH0539062.1"/>
    </source>
</evidence>
<dbReference type="Pfam" id="PF25886">
    <property type="entry name" value="Msy1"/>
    <property type="match status" value="1"/>
</dbReference>
<dbReference type="Proteomes" id="UP000750711">
    <property type="component" value="Unassembled WGS sequence"/>
</dbReference>